<reference evidence="1 2" key="1">
    <citation type="submission" date="2020-09" db="EMBL/GenBank/DDBJ databases">
        <title>De no assembly of potato wild relative species, Solanum commersonii.</title>
        <authorList>
            <person name="Cho K."/>
        </authorList>
    </citation>
    <scope>NUCLEOTIDE SEQUENCE [LARGE SCALE GENOMIC DNA]</scope>
    <source>
        <strain evidence="1">LZ3.2</strain>
        <tissue evidence="1">Leaf</tissue>
    </source>
</reference>
<protein>
    <submittedName>
        <fullName evidence="1">Uncharacterized protein</fullName>
    </submittedName>
</protein>
<organism evidence="1 2">
    <name type="scientific">Solanum commersonii</name>
    <name type="common">Commerson's wild potato</name>
    <name type="synonym">Commerson's nightshade</name>
    <dbReference type="NCBI Taxonomy" id="4109"/>
    <lineage>
        <taxon>Eukaryota</taxon>
        <taxon>Viridiplantae</taxon>
        <taxon>Streptophyta</taxon>
        <taxon>Embryophyta</taxon>
        <taxon>Tracheophyta</taxon>
        <taxon>Spermatophyta</taxon>
        <taxon>Magnoliopsida</taxon>
        <taxon>eudicotyledons</taxon>
        <taxon>Gunneridae</taxon>
        <taxon>Pentapetalae</taxon>
        <taxon>asterids</taxon>
        <taxon>lamiids</taxon>
        <taxon>Solanales</taxon>
        <taxon>Solanaceae</taxon>
        <taxon>Solanoideae</taxon>
        <taxon>Solaneae</taxon>
        <taxon>Solanum</taxon>
    </lineage>
</organism>
<dbReference type="AlphaFoldDB" id="A0A9J5WN58"/>
<evidence type="ECO:0000313" key="2">
    <source>
        <dbReference type="Proteomes" id="UP000824120"/>
    </source>
</evidence>
<dbReference type="Gene3D" id="3.10.10.10">
    <property type="entry name" value="HIV Type 1 Reverse Transcriptase, subunit A, domain 1"/>
    <property type="match status" value="1"/>
</dbReference>
<comment type="caution">
    <text evidence="1">The sequence shown here is derived from an EMBL/GenBank/DDBJ whole genome shotgun (WGS) entry which is preliminary data.</text>
</comment>
<dbReference type="Proteomes" id="UP000824120">
    <property type="component" value="Chromosome 11"/>
</dbReference>
<sequence>MVMLPYEPSFDEKTIPTRARPIQMNHELMIHCEKEIHDLLQKQIISPRKSPWTNVHPSGGSKPRFDNFSHSVAAISTTRAPIEVENPMNILFNSSKNTSTSTLCQYQTNKFPLPHPSLFLQAEDPPLMT</sequence>
<gene>
    <name evidence="1" type="ORF">H5410_057471</name>
</gene>
<evidence type="ECO:0000313" key="1">
    <source>
        <dbReference type="EMBL" id="KAG5577337.1"/>
    </source>
</evidence>
<name>A0A9J5WN58_SOLCO</name>
<accession>A0A9J5WN58</accession>
<proteinExistence type="predicted"/>
<keyword evidence="2" id="KW-1185">Reference proteome</keyword>
<dbReference type="EMBL" id="JACXVP010000011">
    <property type="protein sequence ID" value="KAG5577337.1"/>
    <property type="molecule type" value="Genomic_DNA"/>
</dbReference>